<feature type="compositionally biased region" description="Basic residues" evidence="2">
    <location>
        <begin position="347"/>
        <end position="362"/>
    </location>
</feature>
<dbReference type="Gene3D" id="3.80.10.10">
    <property type="entry name" value="Ribonuclease Inhibitor"/>
    <property type="match status" value="2"/>
</dbReference>
<organism evidence="3 4">
    <name type="scientific">Cephus cinctus</name>
    <name type="common">Wheat stem sawfly</name>
    <dbReference type="NCBI Taxonomy" id="211228"/>
    <lineage>
        <taxon>Eukaryota</taxon>
        <taxon>Metazoa</taxon>
        <taxon>Ecdysozoa</taxon>
        <taxon>Arthropoda</taxon>
        <taxon>Hexapoda</taxon>
        <taxon>Insecta</taxon>
        <taxon>Pterygota</taxon>
        <taxon>Neoptera</taxon>
        <taxon>Endopterygota</taxon>
        <taxon>Hymenoptera</taxon>
        <taxon>Cephoidea</taxon>
        <taxon>Cephidae</taxon>
        <taxon>Cephus</taxon>
    </lineage>
</organism>
<evidence type="ECO:0000256" key="2">
    <source>
        <dbReference type="SAM" id="MobiDB-lite"/>
    </source>
</evidence>
<dbReference type="SUPFAM" id="SSF52047">
    <property type="entry name" value="RNI-like"/>
    <property type="match status" value="1"/>
</dbReference>
<dbReference type="AlphaFoldDB" id="A0AAJ7RQV1"/>
<feature type="compositionally biased region" description="Basic and acidic residues" evidence="2">
    <location>
        <begin position="326"/>
        <end position="343"/>
    </location>
</feature>
<dbReference type="GeneID" id="107271748"/>
<keyword evidence="3" id="KW-1185">Reference proteome</keyword>
<dbReference type="InterPro" id="IPR026212">
    <property type="entry name" value="Cep78"/>
</dbReference>
<protein>
    <submittedName>
        <fullName evidence="4">Protein Cep78 homolog isoform X1</fullName>
    </submittedName>
</protein>
<sequence length="479" mass="55877">MSNSVIQKLYQQFHEKRALNMHLKEKRLHLCADRVPFEDWKRILTRIAHDRNLSEIVIYSRCRNKKIQEINTEEQLTKFRRCRRNDPVLYTNFFLRCLVDSIATSLTSPSTITSATLDGVPLPLKYLKVITEALQDNQNLIHLAFIRCRIGDTDVSGCQFILDALRNNAKFKILNLSGCCLTVRSAQCLADFLKRRKAWILKNTLGGYASQDCHEIDIQGIQSLILNKNPKIGDCGLKILVYVLRDDFWMKHLGLRHCDISKNGAKAIIDLLEANNVIMRLDLKENKIPDNILQSVVRILKEREKGEKVSMTSRLLNRRIRDSTKSHEVHFEKSRNSQEEKYSSNKLLKKRTKKERHKRVRCTKNQTNSSKNEKDHSKRIDILSDFNLYELSLLLTDMNKSNYNLSQELQKEKTLYGEEKQHRLKAENQYRELEDKIKGLQNSILKQKGVLAKTRQNNEVCAQLQIIFDELRNVTPCKK</sequence>
<name>A0AAJ7RQV1_CEPCN</name>
<dbReference type="GO" id="GO:0036064">
    <property type="term" value="C:ciliary basal body"/>
    <property type="evidence" value="ECO:0007669"/>
    <property type="project" value="TreeGrafter"/>
</dbReference>
<dbReference type="Proteomes" id="UP000694920">
    <property type="component" value="Unplaced"/>
</dbReference>
<dbReference type="InterPro" id="IPR001611">
    <property type="entry name" value="Leu-rich_rpt"/>
</dbReference>
<proteinExistence type="predicted"/>
<dbReference type="RefSeq" id="XP_024944776.1">
    <property type="nucleotide sequence ID" value="XM_025089008.1"/>
</dbReference>
<keyword evidence="1" id="KW-0175">Coiled coil</keyword>
<dbReference type="GO" id="GO:0044782">
    <property type="term" value="P:cilium organization"/>
    <property type="evidence" value="ECO:0007669"/>
    <property type="project" value="TreeGrafter"/>
</dbReference>
<evidence type="ECO:0000313" key="3">
    <source>
        <dbReference type="Proteomes" id="UP000694920"/>
    </source>
</evidence>
<dbReference type="InterPro" id="IPR032675">
    <property type="entry name" value="LRR_dom_sf"/>
</dbReference>
<evidence type="ECO:0000256" key="1">
    <source>
        <dbReference type="SAM" id="Coils"/>
    </source>
</evidence>
<evidence type="ECO:0000313" key="4">
    <source>
        <dbReference type="RefSeq" id="XP_024944776.1"/>
    </source>
</evidence>
<dbReference type="PANTHER" id="PTHR24110:SF3">
    <property type="entry name" value="CENTROSOMAL PROTEIN OF 78 KDA"/>
    <property type="match status" value="1"/>
</dbReference>
<reference evidence="4" key="1">
    <citation type="submission" date="2025-08" db="UniProtKB">
        <authorList>
            <consortium name="RefSeq"/>
        </authorList>
    </citation>
    <scope>IDENTIFICATION</scope>
</reference>
<dbReference type="PANTHER" id="PTHR24110">
    <property type="entry name" value="CENTROSOMAL PROTEIN OF 78 KDA"/>
    <property type="match status" value="1"/>
</dbReference>
<dbReference type="Pfam" id="PF13516">
    <property type="entry name" value="LRR_6"/>
    <property type="match status" value="2"/>
</dbReference>
<dbReference type="GO" id="GO:0005813">
    <property type="term" value="C:centrosome"/>
    <property type="evidence" value="ECO:0007669"/>
    <property type="project" value="TreeGrafter"/>
</dbReference>
<feature type="region of interest" description="Disordered" evidence="2">
    <location>
        <begin position="326"/>
        <end position="376"/>
    </location>
</feature>
<feature type="coiled-coil region" evidence="1">
    <location>
        <begin position="416"/>
        <end position="443"/>
    </location>
</feature>
<gene>
    <name evidence="4" type="primary">LOC107271748</name>
</gene>
<dbReference type="PRINTS" id="PR02062">
    <property type="entry name" value="CENTROSOME78"/>
</dbReference>
<accession>A0AAJ7RQV1</accession>